<feature type="domain" description="3-keto-alpha-glucoside-1,2-lyase/3-keto-2-hydroxy-glucal hydratase" evidence="1">
    <location>
        <begin position="31"/>
        <end position="234"/>
    </location>
</feature>
<keyword evidence="3" id="KW-1185">Reference proteome</keyword>
<organism evidence="2 3">
    <name type="scientific">Fibrella aestuarina BUZ 2</name>
    <dbReference type="NCBI Taxonomy" id="1166018"/>
    <lineage>
        <taxon>Bacteria</taxon>
        <taxon>Pseudomonadati</taxon>
        <taxon>Bacteroidota</taxon>
        <taxon>Cytophagia</taxon>
        <taxon>Cytophagales</taxon>
        <taxon>Spirosomataceae</taxon>
        <taxon>Fibrella</taxon>
    </lineage>
</organism>
<evidence type="ECO:0000313" key="3">
    <source>
        <dbReference type="Proteomes" id="UP000011058"/>
    </source>
</evidence>
<dbReference type="Pfam" id="PF06439">
    <property type="entry name" value="3keto-disac_hyd"/>
    <property type="match status" value="1"/>
</dbReference>
<dbReference type="RefSeq" id="WP_015333386.1">
    <property type="nucleotide sequence ID" value="NC_020054.1"/>
</dbReference>
<accession>I0KDT4</accession>
<name>I0KDT4_9BACT</name>
<sequence>MNRMKTTLGIALITLVIGTSATTLKEPLKGKWESLFDGKTLTGWHTYKKAGQPVSANWKAEDGAIHFTGGRGGGDLLTDKEYGNFELEMEWKISEGGNSGIIYHVSEDPKYNATYFTGPEVQVLDDERHPDAKAGVSGNHKAGSLYDMLPPADLNAVKPAGQWNKVRIVIANSKGEHYLNGKKVVEYPTTGPEWDKMVAASKFKAWDGFGKYATGRIALQDHGNEVWFRNIRIREL</sequence>
<dbReference type="AlphaFoldDB" id="I0KDT4"/>
<gene>
    <name evidence="2" type="ORF">FAES_4287</name>
</gene>
<dbReference type="PATRIC" id="fig|1166018.3.peg.1245"/>
<dbReference type="Proteomes" id="UP000011058">
    <property type="component" value="Chromosome"/>
</dbReference>
<dbReference type="Gene3D" id="2.60.120.560">
    <property type="entry name" value="Exo-inulinase, domain 1"/>
    <property type="match status" value="1"/>
</dbReference>
<dbReference type="OrthoDB" id="9806233at2"/>
<evidence type="ECO:0000313" key="2">
    <source>
        <dbReference type="EMBL" id="CCH02287.1"/>
    </source>
</evidence>
<dbReference type="HOGENOM" id="CLU_073042_0_0_10"/>
<dbReference type="STRING" id="1166018.FAES_4287"/>
<dbReference type="KEGG" id="fae:FAES_4287"/>
<protein>
    <recommendedName>
        <fullName evidence="1">3-keto-alpha-glucoside-1,2-lyase/3-keto-2-hydroxy-glucal hydratase domain-containing protein</fullName>
    </recommendedName>
</protein>
<dbReference type="eggNOG" id="COG2133">
    <property type="taxonomic scope" value="Bacteria"/>
</dbReference>
<dbReference type="EMBL" id="HE796683">
    <property type="protein sequence ID" value="CCH02287.1"/>
    <property type="molecule type" value="Genomic_DNA"/>
</dbReference>
<evidence type="ECO:0000259" key="1">
    <source>
        <dbReference type="Pfam" id="PF06439"/>
    </source>
</evidence>
<dbReference type="GO" id="GO:0016787">
    <property type="term" value="F:hydrolase activity"/>
    <property type="evidence" value="ECO:0007669"/>
    <property type="project" value="InterPro"/>
</dbReference>
<reference evidence="2 3" key="1">
    <citation type="journal article" date="2012" name="J. Bacteriol.">
        <title>Genome Sequence of Fibrella aestuarina BUZ 2T, a Filamentous Marine Bacterium.</title>
        <authorList>
            <person name="Filippini M."/>
            <person name="Qi W."/>
            <person name="Blom J."/>
            <person name="Goesmann A."/>
            <person name="Smits T.H."/>
            <person name="Bagheri H.C."/>
        </authorList>
    </citation>
    <scope>NUCLEOTIDE SEQUENCE [LARGE SCALE GENOMIC DNA]</scope>
    <source>
        <strain evidence="3">BUZ 2T</strain>
    </source>
</reference>
<proteinExistence type="predicted"/>
<dbReference type="InterPro" id="IPR010496">
    <property type="entry name" value="AL/BT2_dom"/>
</dbReference>